<evidence type="ECO:0000256" key="3">
    <source>
        <dbReference type="ARBA" id="ARBA00022777"/>
    </source>
</evidence>
<evidence type="ECO:0000259" key="4">
    <source>
        <dbReference type="Pfam" id="PF07804"/>
    </source>
</evidence>
<evidence type="ECO:0000313" key="7">
    <source>
        <dbReference type="Proteomes" id="UP000706525"/>
    </source>
</evidence>
<evidence type="ECO:0000256" key="1">
    <source>
        <dbReference type="ARBA" id="ARBA00010164"/>
    </source>
</evidence>
<keyword evidence="2 6" id="KW-0808">Transferase</keyword>
<dbReference type="Proteomes" id="UP000706525">
    <property type="component" value="Unassembled WGS sequence"/>
</dbReference>
<dbReference type="PANTHER" id="PTHR37419:SF1">
    <property type="entry name" value="SERINE_THREONINE-PROTEIN KINASE TOXIN HIPA"/>
    <property type="match status" value="1"/>
</dbReference>
<comment type="similarity">
    <text evidence="1">Belongs to the HipA Ser/Thr kinase family.</text>
</comment>
<evidence type="ECO:0000259" key="5">
    <source>
        <dbReference type="Pfam" id="PF13657"/>
    </source>
</evidence>
<dbReference type="Pfam" id="PF07804">
    <property type="entry name" value="HipA_C"/>
    <property type="match status" value="1"/>
</dbReference>
<proteinExistence type="inferred from homology"/>
<reference evidence="6 7" key="1">
    <citation type="submission" date="2021-08" db="EMBL/GenBank/DDBJ databases">
        <authorList>
            <person name="Peeters C."/>
        </authorList>
    </citation>
    <scope>NUCLEOTIDE SEQUENCE [LARGE SCALE GENOMIC DNA]</scope>
    <source>
        <strain evidence="6 7">LMG 32289</strain>
    </source>
</reference>
<dbReference type="InterPro" id="IPR012893">
    <property type="entry name" value="HipA-like_C"/>
</dbReference>
<accession>A0ABN7YC68</accession>
<dbReference type="Gene3D" id="1.10.1070.20">
    <property type="match status" value="1"/>
</dbReference>
<protein>
    <submittedName>
        <fullName evidence="6">Serine/threonine-protein kinase toxin HipA</fullName>
        <ecNumber evidence="6">2.7.11.1</ecNumber>
    </submittedName>
</protein>
<organism evidence="6 7">
    <name type="scientific">Cupriavidus pampae</name>
    <dbReference type="NCBI Taxonomy" id="659251"/>
    <lineage>
        <taxon>Bacteria</taxon>
        <taxon>Pseudomonadati</taxon>
        <taxon>Pseudomonadota</taxon>
        <taxon>Betaproteobacteria</taxon>
        <taxon>Burkholderiales</taxon>
        <taxon>Burkholderiaceae</taxon>
        <taxon>Cupriavidus</taxon>
    </lineage>
</organism>
<name>A0ABN7YC68_9BURK</name>
<dbReference type="EC" id="2.7.11.1" evidence="6"/>
<keyword evidence="3 6" id="KW-0418">Kinase</keyword>
<keyword evidence="7" id="KW-1185">Reference proteome</keyword>
<evidence type="ECO:0000313" key="6">
    <source>
        <dbReference type="EMBL" id="CAG9169467.1"/>
    </source>
</evidence>
<feature type="domain" description="HipA N-terminal subdomain 1" evidence="5">
    <location>
        <begin position="9"/>
        <end position="108"/>
    </location>
</feature>
<comment type="caution">
    <text evidence="6">The sequence shown here is derived from an EMBL/GenBank/DDBJ whole genome shotgun (WGS) entry which is preliminary data.</text>
</comment>
<dbReference type="RefSeq" id="WP_223984776.1">
    <property type="nucleotide sequence ID" value="NZ_CAJZAG010000003.1"/>
</dbReference>
<gene>
    <name evidence="6" type="primary">hipA_1</name>
    <name evidence="6" type="ORF">LMG32289_01682</name>
</gene>
<dbReference type="GO" id="GO:0004674">
    <property type="term" value="F:protein serine/threonine kinase activity"/>
    <property type="evidence" value="ECO:0007669"/>
    <property type="project" value="UniProtKB-EC"/>
</dbReference>
<sequence>MTERTLLASIDHQVIGTLHENQNIWAFEYHPDWLANADKFALSPHLSLQQGKQVDGGTTRPCQWYFDNLLPEEKVRELLASDAKLPDVSDAFALLAYYGRESAGSVTLSSPETYAQQDRETSLRLLGDEELNQRIINLPKIPLTHDAPKKMSLAGAQHKLPVVLRDGLLYEPSGGATSTHILKPDHPEAENYPHSVANEWFVMNLAFRLGFDVPNVTRRYVPAPVYLIERFDRVTKDGSIFRRHAIDGCQMLNLAPTRKYTSWSLEALSDLAEHCRASAPARLRIFRWLVFCVIVGNGDSHLKNLSFLVDGNGIALSPFYDLLCDAVYDTRSVTEKPRWPDLSEFTSNVLGAKRYAEFTRTLLEDAGETLGIRRSTASRLIGELLSQMPAQADALLAVVEEENRALGEARPELVAKLTGELRLLRAVRRIIIQDMVTKLTNG</sequence>
<dbReference type="InterPro" id="IPR017508">
    <property type="entry name" value="HipA_N1"/>
</dbReference>
<dbReference type="InterPro" id="IPR052028">
    <property type="entry name" value="HipA_Ser/Thr_kinase"/>
</dbReference>
<dbReference type="EMBL" id="CAJZAG010000003">
    <property type="protein sequence ID" value="CAG9169467.1"/>
    <property type="molecule type" value="Genomic_DNA"/>
</dbReference>
<evidence type="ECO:0000256" key="2">
    <source>
        <dbReference type="ARBA" id="ARBA00022679"/>
    </source>
</evidence>
<dbReference type="PANTHER" id="PTHR37419">
    <property type="entry name" value="SERINE/THREONINE-PROTEIN KINASE TOXIN HIPA"/>
    <property type="match status" value="1"/>
</dbReference>
<feature type="domain" description="HipA-like C-terminal" evidence="4">
    <location>
        <begin position="151"/>
        <end position="391"/>
    </location>
</feature>
<dbReference type="NCBIfam" id="TIGR03071">
    <property type="entry name" value="couple_hipA"/>
    <property type="match status" value="1"/>
</dbReference>
<dbReference type="Pfam" id="PF13657">
    <property type="entry name" value="Couple_hipA"/>
    <property type="match status" value="1"/>
</dbReference>